<protein>
    <submittedName>
        <fullName evidence="2">Uncharacterized protein</fullName>
    </submittedName>
</protein>
<dbReference type="EMBL" id="LR877153">
    <property type="protein sequence ID" value="CAD2217867.1"/>
    <property type="molecule type" value="Genomic_DNA"/>
</dbReference>
<dbReference type="Proteomes" id="UP000515908">
    <property type="component" value="Chromosome 09"/>
</dbReference>
<dbReference type="VEuPathDB" id="TriTrypDB:ADEAN_000535300"/>
<proteinExistence type="predicted"/>
<accession>A0A7G2CFR9</accession>
<reference evidence="2 3" key="1">
    <citation type="submission" date="2020-08" db="EMBL/GenBank/DDBJ databases">
        <authorList>
            <person name="Newling K."/>
            <person name="Davey J."/>
            <person name="Forrester S."/>
        </authorList>
    </citation>
    <scope>NUCLEOTIDE SEQUENCE [LARGE SCALE GENOMIC DNA]</scope>
    <source>
        <strain evidence="3">Crithidia deanei Carvalho (ATCC PRA-265)</strain>
    </source>
</reference>
<dbReference type="OrthoDB" id="2160638at2759"/>
<dbReference type="AlphaFoldDB" id="A0A7G2CFR9"/>
<dbReference type="InterPro" id="IPR006594">
    <property type="entry name" value="LisH"/>
</dbReference>
<dbReference type="PROSITE" id="PS50896">
    <property type="entry name" value="LISH"/>
    <property type="match status" value="1"/>
</dbReference>
<keyword evidence="3" id="KW-1185">Reference proteome</keyword>
<evidence type="ECO:0000313" key="3">
    <source>
        <dbReference type="Proteomes" id="UP000515908"/>
    </source>
</evidence>
<sequence length="204" mass="21835">MSDDARPETHLEDENDANAQLIELQDSFVNALTHSGALGKLRAQLRAAALSLLRGDSEMHEATVGKGLNPFDLSPSCKLTLLLIQNFLLEKGLTETASILEAEASLKFISGDDASVAEELISKSNENTLEQLISDGLQAREGGITVAKKKTDEGAESPTGGLSETPLEEPSNMETYRALSEYEPSIDFSDEEGAIPEGACIEIV</sequence>
<name>A0A7G2CFR9_9TRYP</name>
<evidence type="ECO:0000256" key="1">
    <source>
        <dbReference type="SAM" id="MobiDB-lite"/>
    </source>
</evidence>
<organism evidence="2 3">
    <name type="scientific">Angomonas deanei</name>
    <dbReference type="NCBI Taxonomy" id="59799"/>
    <lineage>
        <taxon>Eukaryota</taxon>
        <taxon>Discoba</taxon>
        <taxon>Euglenozoa</taxon>
        <taxon>Kinetoplastea</taxon>
        <taxon>Metakinetoplastina</taxon>
        <taxon>Trypanosomatida</taxon>
        <taxon>Trypanosomatidae</taxon>
        <taxon>Strigomonadinae</taxon>
        <taxon>Angomonas</taxon>
    </lineage>
</organism>
<evidence type="ECO:0000313" key="2">
    <source>
        <dbReference type="EMBL" id="CAD2217867.1"/>
    </source>
</evidence>
<feature type="region of interest" description="Disordered" evidence="1">
    <location>
        <begin position="149"/>
        <end position="172"/>
    </location>
</feature>
<gene>
    <name evidence="2" type="ORF">ADEAN_000535300</name>
</gene>